<dbReference type="InterPro" id="IPR044736">
    <property type="entry name" value="Gid1/RanBPM/SPLA_SPRY"/>
</dbReference>
<dbReference type="Pfam" id="PF00622">
    <property type="entry name" value="SPRY"/>
    <property type="match status" value="1"/>
</dbReference>
<sequence>MLRNLKTAGPSTPPKDAIEFDKLVTSHISCHQIAGGPLRFRTVDNISKQDNSVLQFTPQPNNGTLYYELKVLNITRKSSDGAVGIGLAPPNYSRGMVGWKKGSIGYHADDGLIYMGSSTSTEIYEPCDKEDISDLLYKHTEIEEEEPMIVEGEEADDADQDEEWEDDHLEGSDMLKKFGTNDVVGLYWNMKNGIVTFTLNGVMFRTKHELNDLDLVPTITTDRDVTISVNFGDEPFLLEGMLSKKNIIKFRDELVSRTQTRTFSDCSICYGTGK</sequence>
<gene>
    <name evidence="2" type="ORF">AKO1_002386</name>
</gene>
<organism evidence="2 3">
    <name type="scientific">Acrasis kona</name>
    <dbReference type="NCBI Taxonomy" id="1008807"/>
    <lineage>
        <taxon>Eukaryota</taxon>
        <taxon>Discoba</taxon>
        <taxon>Heterolobosea</taxon>
        <taxon>Tetramitia</taxon>
        <taxon>Eutetramitia</taxon>
        <taxon>Acrasidae</taxon>
        <taxon>Acrasis</taxon>
    </lineage>
</organism>
<reference evidence="2 3" key="1">
    <citation type="submission" date="2024-03" db="EMBL/GenBank/DDBJ databases">
        <title>The Acrasis kona genome and developmental transcriptomes reveal deep origins of eukaryotic multicellular pathways.</title>
        <authorList>
            <person name="Sheikh S."/>
            <person name="Fu C.-J."/>
            <person name="Brown M.W."/>
            <person name="Baldauf S.L."/>
        </authorList>
    </citation>
    <scope>NUCLEOTIDE SEQUENCE [LARGE SCALE GENOMIC DNA]</scope>
    <source>
        <strain evidence="2 3">ATCC MYA-3509</strain>
    </source>
</reference>
<evidence type="ECO:0000259" key="1">
    <source>
        <dbReference type="PROSITE" id="PS50188"/>
    </source>
</evidence>
<dbReference type="SMART" id="SM00449">
    <property type="entry name" value="SPRY"/>
    <property type="match status" value="1"/>
</dbReference>
<dbReference type="Proteomes" id="UP001431209">
    <property type="component" value="Unassembled WGS sequence"/>
</dbReference>
<dbReference type="InterPro" id="IPR003877">
    <property type="entry name" value="SPRY_dom"/>
</dbReference>
<evidence type="ECO:0000313" key="2">
    <source>
        <dbReference type="EMBL" id="KAL0491285.1"/>
    </source>
</evidence>
<dbReference type="PROSITE" id="PS50188">
    <property type="entry name" value="B302_SPRY"/>
    <property type="match status" value="1"/>
</dbReference>
<dbReference type="InterPro" id="IPR001870">
    <property type="entry name" value="B30.2/SPRY"/>
</dbReference>
<proteinExistence type="predicted"/>
<evidence type="ECO:0000313" key="3">
    <source>
        <dbReference type="Proteomes" id="UP001431209"/>
    </source>
</evidence>
<name>A0AAW2ZP78_9EUKA</name>
<dbReference type="CDD" id="cd12885">
    <property type="entry name" value="SPRY_RanBP_like"/>
    <property type="match status" value="1"/>
</dbReference>
<accession>A0AAW2ZP78</accession>
<feature type="domain" description="B30.2/SPRY" evidence="1">
    <location>
        <begin position="1"/>
        <end position="236"/>
    </location>
</feature>
<dbReference type="EMBL" id="JAOPGA020001780">
    <property type="protein sequence ID" value="KAL0491285.1"/>
    <property type="molecule type" value="Genomic_DNA"/>
</dbReference>
<dbReference type="Gene3D" id="2.60.120.920">
    <property type="match status" value="2"/>
</dbReference>
<dbReference type="AlphaFoldDB" id="A0AAW2ZP78"/>
<dbReference type="InterPro" id="IPR043136">
    <property type="entry name" value="B30.2/SPRY_sf"/>
</dbReference>
<comment type="caution">
    <text evidence="2">The sequence shown here is derived from an EMBL/GenBank/DDBJ whole genome shotgun (WGS) entry which is preliminary data.</text>
</comment>
<protein>
    <recommendedName>
        <fullName evidence="1">B30.2/SPRY domain-containing protein</fullName>
    </recommendedName>
</protein>
<keyword evidence="3" id="KW-1185">Reference proteome</keyword>